<comment type="caution">
    <text evidence="1">The sequence shown here is derived from an EMBL/GenBank/DDBJ whole genome shotgun (WGS) entry which is preliminary data.</text>
</comment>
<protein>
    <submittedName>
        <fullName evidence="1">Uncharacterized protein</fullName>
    </submittedName>
</protein>
<dbReference type="Proteomes" id="UP000054995">
    <property type="component" value="Unassembled WGS sequence"/>
</dbReference>
<evidence type="ECO:0000313" key="2">
    <source>
        <dbReference type="Proteomes" id="UP000054995"/>
    </source>
</evidence>
<organism evidence="1 2">
    <name type="scientific">Trichinella pseudospiralis</name>
    <name type="common">Parasitic roundworm</name>
    <dbReference type="NCBI Taxonomy" id="6337"/>
    <lineage>
        <taxon>Eukaryota</taxon>
        <taxon>Metazoa</taxon>
        <taxon>Ecdysozoa</taxon>
        <taxon>Nematoda</taxon>
        <taxon>Enoplea</taxon>
        <taxon>Dorylaimia</taxon>
        <taxon>Trichinellida</taxon>
        <taxon>Trichinellidae</taxon>
        <taxon>Trichinella</taxon>
    </lineage>
</organism>
<evidence type="ECO:0000313" key="1">
    <source>
        <dbReference type="EMBL" id="KRY92692.1"/>
    </source>
</evidence>
<accession>A0A0V1G346</accession>
<feature type="non-terminal residue" evidence="1">
    <location>
        <position position="96"/>
    </location>
</feature>
<feature type="non-terminal residue" evidence="1">
    <location>
        <position position="1"/>
    </location>
</feature>
<proteinExistence type="predicted"/>
<sequence length="96" mass="10768">LAFEIAVIKMGVVNVKLTGEIVLDSLFLSSHLVHLFMDQCRGKHLSTDVNYDFGLIAEFRIVAWEILVSLVLWESGCADLDIIFVVLSFIIGEELK</sequence>
<dbReference type="EMBL" id="JYDT01000006">
    <property type="protein sequence ID" value="KRY92692.1"/>
    <property type="molecule type" value="Genomic_DNA"/>
</dbReference>
<dbReference type="AlphaFoldDB" id="A0A0V1G346"/>
<keyword evidence="2" id="KW-1185">Reference proteome</keyword>
<gene>
    <name evidence="1" type="ORF">T4D_8249</name>
</gene>
<reference evidence="1 2" key="1">
    <citation type="submission" date="2015-01" db="EMBL/GenBank/DDBJ databases">
        <title>Evolution of Trichinella species and genotypes.</title>
        <authorList>
            <person name="Korhonen P.K."/>
            <person name="Edoardo P."/>
            <person name="Giuseppe L.R."/>
            <person name="Gasser R.B."/>
        </authorList>
    </citation>
    <scope>NUCLEOTIDE SEQUENCE [LARGE SCALE GENOMIC DNA]</scope>
    <source>
        <strain evidence="1">ISS470</strain>
    </source>
</reference>
<name>A0A0V1G346_TRIPS</name>